<gene>
    <name evidence="1" type="ORF">BDV98DRAFT_404388</name>
</gene>
<protein>
    <submittedName>
        <fullName evidence="1">Uncharacterized protein</fullName>
    </submittedName>
</protein>
<organism evidence="1 2">
    <name type="scientific">Pterulicium gracile</name>
    <dbReference type="NCBI Taxonomy" id="1884261"/>
    <lineage>
        <taxon>Eukaryota</taxon>
        <taxon>Fungi</taxon>
        <taxon>Dikarya</taxon>
        <taxon>Basidiomycota</taxon>
        <taxon>Agaricomycotina</taxon>
        <taxon>Agaricomycetes</taxon>
        <taxon>Agaricomycetidae</taxon>
        <taxon>Agaricales</taxon>
        <taxon>Pleurotineae</taxon>
        <taxon>Pterulaceae</taxon>
        <taxon>Pterulicium</taxon>
    </lineage>
</organism>
<dbReference type="AlphaFoldDB" id="A0A5C3QLI2"/>
<name>A0A5C3QLI2_9AGAR</name>
<dbReference type="Proteomes" id="UP000305067">
    <property type="component" value="Unassembled WGS sequence"/>
</dbReference>
<sequence>MLEYLCEITVPKDATRAIELMSRSLGVYAGQIAKRSLCLKALCGCMGHVFGDVRLLRKGSTTAPFFLQLPIQHPEFTNVLARFAVSQHSPQSLADISASMEALSFCDCDTSNRLVRKMHDFPRFPSPHDSDPVLLCNYVFRILAPVLSGVYQAQLVKIKQRSPSKPKGEDCTMLAHYLGQDIGEFEHTSLAMESMVNWYEKYRAVGTVELAYSCEPVETEFTRMVLFSSEHQLERLLHLAISQIEVLLQNMLSSGDLLSNATV</sequence>
<evidence type="ECO:0000313" key="1">
    <source>
        <dbReference type="EMBL" id="TFL02786.1"/>
    </source>
</evidence>
<dbReference type="EMBL" id="ML178821">
    <property type="protein sequence ID" value="TFL02786.1"/>
    <property type="molecule type" value="Genomic_DNA"/>
</dbReference>
<keyword evidence="2" id="KW-1185">Reference proteome</keyword>
<accession>A0A5C3QLI2</accession>
<reference evidence="1 2" key="1">
    <citation type="journal article" date="2019" name="Nat. Ecol. Evol.">
        <title>Megaphylogeny resolves global patterns of mushroom evolution.</title>
        <authorList>
            <person name="Varga T."/>
            <person name="Krizsan K."/>
            <person name="Foldi C."/>
            <person name="Dima B."/>
            <person name="Sanchez-Garcia M."/>
            <person name="Sanchez-Ramirez S."/>
            <person name="Szollosi G.J."/>
            <person name="Szarkandi J.G."/>
            <person name="Papp V."/>
            <person name="Albert L."/>
            <person name="Andreopoulos W."/>
            <person name="Angelini C."/>
            <person name="Antonin V."/>
            <person name="Barry K.W."/>
            <person name="Bougher N.L."/>
            <person name="Buchanan P."/>
            <person name="Buyck B."/>
            <person name="Bense V."/>
            <person name="Catcheside P."/>
            <person name="Chovatia M."/>
            <person name="Cooper J."/>
            <person name="Damon W."/>
            <person name="Desjardin D."/>
            <person name="Finy P."/>
            <person name="Geml J."/>
            <person name="Haridas S."/>
            <person name="Hughes K."/>
            <person name="Justo A."/>
            <person name="Karasinski D."/>
            <person name="Kautmanova I."/>
            <person name="Kiss B."/>
            <person name="Kocsube S."/>
            <person name="Kotiranta H."/>
            <person name="LaButti K.M."/>
            <person name="Lechner B.E."/>
            <person name="Liimatainen K."/>
            <person name="Lipzen A."/>
            <person name="Lukacs Z."/>
            <person name="Mihaltcheva S."/>
            <person name="Morgado L.N."/>
            <person name="Niskanen T."/>
            <person name="Noordeloos M.E."/>
            <person name="Ohm R.A."/>
            <person name="Ortiz-Santana B."/>
            <person name="Ovrebo C."/>
            <person name="Racz N."/>
            <person name="Riley R."/>
            <person name="Savchenko A."/>
            <person name="Shiryaev A."/>
            <person name="Soop K."/>
            <person name="Spirin V."/>
            <person name="Szebenyi C."/>
            <person name="Tomsovsky M."/>
            <person name="Tulloss R.E."/>
            <person name="Uehling J."/>
            <person name="Grigoriev I.V."/>
            <person name="Vagvolgyi C."/>
            <person name="Papp T."/>
            <person name="Martin F.M."/>
            <person name="Miettinen O."/>
            <person name="Hibbett D.S."/>
            <person name="Nagy L.G."/>
        </authorList>
    </citation>
    <scope>NUCLEOTIDE SEQUENCE [LARGE SCALE GENOMIC DNA]</scope>
    <source>
        <strain evidence="1 2">CBS 309.79</strain>
    </source>
</reference>
<proteinExistence type="predicted"/>
<evidence type="ECO:0000313" key="2">
    <source>
        <dbReference type="Proteomes" id="UP000305067"/>
    </source>
</evidence>